<evidence type="ECO:0000259" key="5">
    <source>
        <dbReference type="PROSITE" id="PS50977"/>
    </source>
</evidence>
<keyword evidence="1" id="KW-0805">Transcription regulation</keyword>
<keyword evidence="2 4" id="KW-0238">DNA-binding</keyword>
<feature type="domain" description="HTH tetR-type" evidence="5">
    <location>
        <begin position="22"/>
        <end position="82"/>
    </location>
</feature>
<dbReference type="InterPro" id="IPR041490">
    <property type="entry name" value="KstR2_TetR_C"/>
</dbReference>
<evidence type="ECO:0000256" key="1">
    <source>
        <dbReference type="ARBA" id="ARBA00023015"/>
    </source>
</evidence>
<name>A0ABW8NQJ2_9PSED</name>
<dbReference type="InterPro" id="IPR001647">
    <property type="entry name" value="HTH_TetR"/>
</dbReference>
<organism evidence="6 7">
    <name type="scientific">Pseudomonas urmiensis</name>
    <dbReference type="NCBI Taxonomy" id="2745493"/>
    <lineage>
        <taxon>Bacteria</taxon>
        <taxon>Pseudomonadati</taxon>
        <taxon>Pseudomonadota</taxon>
        <taxon>Gammaproteobacteria</taxon>
        <taxon>Pseudomonadales</taxon>
        <taxon>Pseudomonadaceae</taxon>
        <taxon>Pseudomonas</taxon>
    </lineage>
</organism>
<dbReference type="Gene3D" id="1.10.10.60">
    <property type="entry name" value="Homeodomain-like"/>
    <property type="match status" value="1"/>
</dbReference>
<comment type="caution">
    <text evidence="6">The sequence shown here is derived from an EMBL/GenBank/DDBJ whole genome shotgun (WGS) entry which is preliminary data.</text>
</comment>
<accession>A0ABW8NQJ2</accession>
<proteinExistence type="predicted"/>
<evidence type="ECO:0000313" key="7">
    <source>
        <dbReference type="Proteomes" id="UP001621534"/>
    </source>
</evidence>
<dbReference type="RefSeq" id="WP_201193138.1">
    <property type="nucleotide sequence ID" value="NZ_JAHWXS010000001.1"/>
</dbReference>
<dbReference type="PANTHER" id="PTHR30055">
    <property type="entry name" value="HTH-TYPE TRANSCRIPTIONAL REGULATOR RUTR"/>
    <property type="match status" value="1"/>
</dbReference>
<sequence>MHYLPKAYLHYLVDRNEPERESDSKSEVLQAALSLFLEFGYASVSLRQIADLANIKQGSIHKVSGGKEQVFATLFMNAATSLLEEVSAANPRNMSVPKAISNYVESYVRCGLQYRLHHMLFRREGHLLGGDVRITLNELRDQKITRLWEVLAVGQAKQIFAVQDARFAAKAIVAMLDELINNSTVSGDKLQDSIQELQGMALRLAGAT</sequence>
<dbReference type="InterPro" id="IPR036271">
    <property type="entry name" value="Tet_transcr_reg_TetR-rel_C_sf"/>
</dbReference>
<protein>
    <submittedName>
        <fullName evidence="6">TetR/AcrR family transcriptional regulator</fullName>
    </submittedName>
</protein>
<dbReference type="Pfam" id="PF00440">
    <property type="entry name" value="TetR_N"/>
    <property type="match status" value="1"/>
</dbReference>
<gene>
    <name evidence="6" type="ORF">KW869_01780</name>
</gene>
<dbReference type="Pfam" id="PF17932">
    <property type="entry name" value="TetR_C_24"/>
    <property type="match status" value="1"/>
</dbReference>
<dbReference type="InterPro" id="IPR009057">
    <property type="entry name" value="Homeodomain-like_sf"/>
</dbReference>
<feature type="DNA-binding region" description="H-T-H motif" evidence="4">
    <location>
        <begin position="45"/>
        <end position="64"/>
    </location>
</feature>
<dbReference type="Gene3D" id="1.10.357.10">
    <property type="entry name" value="Tetracycline Repressor, domain 2"/>
    <property type="match status" value="1"/>
</dbReference>
<dbReference type="PANTHER" id="PTHR30055:SF234">
    <property type="entry name" value="HTH-TYPE TRANSCRIPTIONAL REGULATOR BETI"/>
    <property type="match status" value="1"/>
</dbReference>
<evidence type="ECO:0000256" key="2">
    <source>
        <dbReference type="ARBA" id="ARBA00023125"/>
    </source>
</evidence>
<evidence type="ECO:0000313" key="6">
    <source>
        <dbReference type="EMBL" id="MFK5732235.1"/>
    </source>
</evidence>
<evidence type="ECO:0000256" key="3">
    <source>
        <dbReference type="ARBA" id="ARBA00023163"/>
    </source>
</evidence>
<dbReference type="SUPFAM" id="SSF48498">
    <property type="entry name" value="Tetracyclin repressor-like, C-terminal domain"/>
    <property type="match status" value="1"/>
</dbReference>
<reference evidence="6 7" key="1">
    <citation type="journal article" date="2012" name="Plant Soil">
        <title>Screening of plant growth-promoting traits in arsenic-resistant bacteria isolated from the rhizosphere of soybean plants from Argentinean agricultural soil.</title>
        <authorList>
            <person name="Wevar Oller A.L."/>
            <person name="Talano M.A."/>
            <person name="Agostini E."/>
        </authorList>
    </citation>
    <scope>NUCLEOTIDE SEQUENCE [LARGE SCALE GENOMIC DNA]</scope>
    <source>
        <strain evidence="6 7">AW4</strain>
    </source>
</reference>
<dbReference type="PROSITE" id="PS50977">
    <property type="entry name" value="HTH_TETR_2"/>
    <property type="match status" value="1"/>
</dbReference>
<keyword evidence="7" id="KW-1185">Reference proteome</keyword>
<dbReference type="EMBL" id="JAHWXS010000001">
    <property type="protein sequence ID" value="MFK5732235.1"/>
    <property type="molecule type" value="Genomic_DNA"/>
</dbReference>
<dbReference type="SUPFAM" id="SSF46689">
    <property type="entry name" value="Homeodomain-like"/>
    <property type="match status" value="1"/>
</dbReference>
<dbReference type="InterPro" id="IPR050109">
    <property type="entry name" value="HTH-type_TetR-like_transc_reg"/>
</dbReference>
<dbReference type="Proteomes" id="UP001621534">
    <property type="component" value="Unassembled WGS sequence"/>
</dbReference>
<evidence type="ECO:0000256" key="4">
    <source>
        <dbReference type="PROSITE-ProRule" id="PRU00335"/>
    </source>
</evidence>
<keyword evidence="3" id="KW-0804">Transcription</keyword>